<evidence type="ECO:0000313" key="2">
    <source>
        <dbReference type="EMBL" id="KAL3763117.1"/>
    </source>
</evidence>
<reference evidence="2 3" key="1">
    <citation type="submission" date="2024-10" db="EMBL/GenBank/DDBJ databases">
        <title>Updated reference genomes for cyclostephanoid diatoms.</title>
        <authorList>
            <person name="Roberts W.R."/>
            <person name="Alverson A.J."/>
        </authorList>
    </citation>
    <scope>NUCLEOTIDE SEQUENCE [LARGE SCALE GENOMIC DNA]</scope>
    <source>
        <strain evidence="2 3">AJA276-08</strain>
    </source>
</reference>
<sequence length="522" mass="57936">MDRNTEVMAGKTLLDWAGDMDARDCREFLSTLRSSEGNGGEIAIKKIEECNISARQSPVVHDARLSGLTLGDIHMLVYENLNLIPHLTACRDDLAMETSICQSILSGGGSLSSHSLLELVRALKDQRARAKDSCAAWHAAWEEREDELDFFWEEVLDDGLREELGVILDQVQEEEGGMMSSSIVNDPQQNKDDDATMDERRVAIDNFIDVESRVKALRASIASLAEESAKYIVEIERHGMSGALSLTKSLRGEVKEWEKKMHLARVGEGLCRRKIDIIKQRIDSRDYSLLDEEEGDEEASSHGDEKKTTMLMPSPICGGGGAEGVDDGIIIEDYQLRAIVQQNQQQEANQENSRHLATTPYTDEVNTIDIDKNTTFGETNESIAEGNDEKKIELNVNEEDDRVPSNVMQEPMDRHFTKVRDDTESVNNLNPTSIMSVPSSGVSDGRTSNEESRKAIANVEPSHAIAMGMSTAIVVHSSSLRSSFSSQIWEILKRIVGLSRAQVTNRSSSNNNLESNPHIMTV</sequence>
<evidence type="ECO:0000313" key="3">
    <source>
        <dbReference type="Proteomes" id="UP001530315"/>
    </source>
</evidence>
<comment type="caution">
    <text evidence="2">The sequence shown here is derived from an EMBL/GenBank/DDBJ whole genome shotgun (WGS) entry which is preliminary data.</text>
</comment>
<dbReference type="AlphaFoldDB" id="A0ABD3MLQ2"/>
<name>A0ABD3MLQ2_9STRA</name>
<evidence type="ECO:0000256" key="1">
    <source>
        <dbReference type="SAM" id="MobiDB-lite"/>
    </source>
</evidence>
<feature type="region of interest" description="Disordered" evidence="1">
    <location>
        <begin position="424"/>
        <end position="448"/>
    </location>
</feature>
<dbReference type="Proteomes" id="UP001530315">
    <property type="component" value="Unassembled WGS sequence"/>
</dbReference>
<feature type="compositionally biased region" description="Acidic residues" evidence="1">
    <location>
        <begin position="289"/>
        <end position="298"/>
    </location>
</feature>
<proteinExistence type="predicted"/>
<gene>
    <name evidence="2" type="ORF">ACHAW5_010747</name>
</gene>
<keyword evidence="3" id="KW-1185">Reference proteome</keyword>
<feature type="region of interest" description="Disordered" evidence="1">
    <location>
        <begin position="289"/>
        <end position="310"/>
    </location>
</feature>
<organism evidence="2 3">
    <name type="scientific">Stephanodiscus triporus</name>
    <dbReference type="NCBI Taxonomy" id="2934178"/>
    <lineage>
        <taxon>Eukaryota</taxon>
        <taxon>Sar</taxon>
        <taxon>Stramenopiles</taxon>
        <taxon>Ochrophyta</taxon>
        <taxon>Bacillariophyta</taxon>
        <taxon>Coscinodiscophyceae</taxon>
        <taxon>Thalassiosirophycidae</taxon>
        <taxon>Stephanodiscales</taxon>
        <taxon>Stephanodiscaceae</taxon>
        <taxon>Stephanodiscus</taxon>
    </lineage>
</organism>
<protein>
    <submittedName>
        <fullName evidence="2">Uncharacterized protein</fullName>
    </submittedName>
</protein>
<feature type="compositionally biased region" description="Basic and acidic residues" evidence="1">
    <location>
        <begin position="299"/>
        <end position="308"/>
    </location>
</feature>
<accession>A0ABD3MLQ2</accession>
<dbReference type="EMBL" id="JALLAZ020001810">
    <property type="protein sequence ID" value="KAL3763117.1"/>
    <property type="molecule type" value="Genomic_DNA"/>
</dbReference>
<feature type="compositionally biased region" description="Polar residues" evidence="1">
    <location>
        <begin position="425"/>
        <end position="446"/>
    </location>
</feature>